<dbReference type="RefSeq" id="WP_318061770.1">
    <property type="nucleotide sequence ID" value="NZ_JAWPAZ010000007.1"/>
</dbReference>
<keyword evidence="1" id="KW-0175">Coiled coil</keyword>
<gene>
    <name evidence="2" type="ORF">RYZ90_18880</name>
</gene>
<dbReference type="AlphaFoldDB" id="A0ABD5H2T4"/>
<comment type="caution">
    <text evidence="2">The sequence shown here is derived from an EMBL/GenBank/DDBJ whole genome shotgun (WGS) entry which is preliminary data.</text>
</comment>
<evidence type="ECO:0000256" key="1">
    <source>
        <dbReference type="SAM" id="Coils"/>
    </source>
</evidence>
<organism evidence="2 3">
    <name type="scientific">Citrobacter portucalensis</name>
    <dbReference type="NCBI Taxonomy" id="1639133"/>
    <lineage>
        <taxon>Bacteria</taxon>
        <taxon>Pseudomonadati</taxon>
        <taxon>Pseudomonadota</taxon>
        <taxon>Gammaproteobacteria</taxon>
        <taxon>Enterobacterales</taxon>
        <taxon>Enterobacteriaceae</taxon>
        <taxon>Citrobacter</taxon>
        <taxon>Citrobacter freundii complex</taxon>
    </lineage>
</organism>
<dbReference type="Proteomes" id="UP001269984">
    <property type="component" value="Unassembled WGS sequence"/>
</dbReference>
<evidence type="ECO:0000313" key="2">
    <source>
        <dbReference type="EMBL" id="MDW2635913.1"/>
    </source>
</evidence>
<feature type="coiled-coil region" evidence="1">
    <location>
        <begin position="5"/>
        <end position="60"/>
    </location>
</feature>
<reference evidence="2 3" key="1">
    <citation type="submission" date="2023-10" db="EMBL/GenBank/DDBJ databases">
        <title>Fecal carriage and genetic characteristics of carbapenem-resistant Enterobacterales among healthy adults from four provinces of China.</title>
        <authorList>
            <person name="Li Y."/>
            <person name="Zhang R."/>
        </authorList>
    </citation>
    <scope>NUCLEOTIDE SEQUENCE [LARGE SCALE GENOMIC DNA]</scope>
    <source>
        <strain evidence="2 3">HN-71</strain>
    </source>
</reference>
<protein>
    <recommendedName>
        <fullName evidence="4">Ead/Ea22-like family protein</fullName>
    </recommendedName>
</protein>
<name>A0ABD5H2T4_9ENTR</name>
<proteinExistence type="predicted"/>
<dbReference type="EMBL" id="JAWPAZ010000007">
    <property type="protein sequence ID" value="MDW2635913.1"/>
    <property type="molecule type" value="Genomic_DNA"/>
</dbReference>
<evidence type="ECO:0000313" key="3">
    <source>
        <dbReference type="Proteomes" id="UP001269984"/>
    </source>
</evidence>
<accession>A0ABD5H2T4</accession>
<evidence type="ECO:0008006" key="4">
    <source>
        <dbReference type="Google" id="ProtNLM"/>
    </source>
</evidence>
<sequence length="167" mass="18753">MKPTYEELEQQLEESQREFRAADATIHNLDLQLTDQAVQLANAESKCRELAAESDKTSERMQQLIQIINNADNDYCMCGDAMKNHTHGGCGHPTGMFDYHYNQWLQDENKTPATDAFLAEVRAQGVEMFADFCGEENSVFVEAKAYYRSLADAVDEFAAQLRKGGAA</sequence>